<comment type="caution">
    <text evidence="2">The sequence shown here is derived from an EMBL/GenBank/DDBJ whole genome shotgun (WGS) entry which is preliminary data.</text>
</comment>
<evidence type="ECO:0000313" key="3">
    <source>
        <dbReference type="Proteomes" id="UP000306196"/>
    </source>
</evidence>
<dbReference type="SUPFAM" id="SSF50199">
    <property type="entry name" value="Staphylococcal nuclease"/>
    <property type="match status" value="1"/>
</dbReference>
<dbReference type="EMBL" id="VAUV01000011">
    <property type="protein sequence ID" value="TLD69796.1"/>
    <property type="molecule type" value="Genomic_DNA"/>
</dbReference>
<evidence type="ECO:0000256" key="1">
    <source>
        <dbReference type="SAM" id="Phobius"/>
    </source>
</evidence>
<accession>A0A5R8KBW3</accession>
<dbReference type="RefSeq" id="WP_138087255.1">
    <property type="nucleotide sequence ID" value="NZ_VAUV01000011.1"/>
</dbReference>
<keyword evidence="1" id="KW-0472">Membrane</keyword>
<dbReference type="Gene3D" id="2.40.50.90">
    <property type="match status" value="1"/>
</dbReference>
<name>A0A5R8KBW3_9BACT</name>
<dbReference type="InterPro" id="IPR035437">
    <property type="entry name" value="SNase_OB-fold_sf"/>
</dbReference>
<gene>
    <name evidence="2" type="ORF">FEM03_15845</name>
</gene>
<keyword evidence="1" id="KW-1133">Transmembrane helix</keyword>
<proteinExistence type="predicted"/>
<sequence>MQPRAAISNGIITIVVLFFMLMVGMLLKARYRLAANETSLTTVETTVPKAIPVAMAVEPEIHQPRAYQDGDWWVLPNPELVVSRANEADTMRIRSGVKEDVFVLYFVDATETSPTRLQRLREQSTYYHQAHPDQLLATGQDALKFVTQLLSDYPFTVYTKWGRVPDSERFYAIVRIEMIPGKTYDLGELLISHGYASPTGQQTGTLPSNMPALNQYLKNLSRALSSAKADQSGAWALSSSPSL</sequence>
<keyword evidence="1" id="KW-0812">Transmembrane</keyword>
<reference evidence="2 3" key="1">
    <citation type="submission" date="2019-05" db="EMBL/GenBank/DDBJ databases">
        <title>Verrucobacter flavum gen. nov., sp. nov. a new member of the family Verrucomicrobiaceae.</title>
        <authorList>
            <person name="Szuroczki S."/>
            <person name="Abbaszade G."/>
            <person name="Szabo A."/>
            <person name="Felfoldi T."/>
            <person name="Schumann P."/>
            <person name="Boka K."/>
            <person name="Keki Z."/>
            <person name="Toumi M."/>
            <person name="Toth E."/>
        </authorList>
    </citation>
    <scope>NUCLEOTIDE SEQUENCE [LARGE SCALE GENOMIC DNA]</scope>
    <source>
        <strain evidence="2 3">MG-N-17</strain>
    </source>
</reference>
<feature type="transmembrane region" description="Helical" evidence="1">
    <location>
        <begin position="6"/>
        <end position="27"/>
    </location>
</feature>
<protein>
    <recommendedName>
        <fullName evidence="4">TNase-like domain-containing protein</fullName>
    </recommendedName>
</protein>
<dbReference type="OrthoDB" id="187060at2"/>
<organism evidence="2 3">
    <name type="scientific">Phragmitibacter flavus</name>
    <dbReference type="NCBI Taxonomy" id="2576071"/>
    <lineage>
        <taxon>Bacteria</taxon>
        <taxon>Pseudomonadati</taxon>
        <taxon>Verrucomicrobiota</taxon>
        <taxon>Verrucomicrobiia</taxon>
        <taxon>Verrucomicrobiales</taxon>
        <taxon>Verrucomicrobiaceae</taxon>
        <taxon>Phragmitibacter</taxon>
    </lineage>
</organism>
<evidence type="ECO:0000313" key="2">
    <source>
        <dbReference type="EMBL" id="TLD69796.1"/>
    </source>
</evidence>
<dbReference type="AlphaFoldDB" id="A0A5R8KBW3"/>
<dbReference type="Proteomes" id="UP000306196">
    <property type="component" value="Unassembled WGS sequence"/>
</dbReference>
<keyword evidence="3" id="KW-1185">Reference proteome</keyword>
<evidence type="ECO:0008006" key="4">
    <source>
        <dbReference type="Google" id="ProtNLM"/>
    </source>
</evidence>